<proteinExistence type="predicted"/>
<dbReference type="PATRIC" id="fig|401562.4.peg.4919"/>
<dbReference type="EMBL" id="LDQA01000009">
    <property type="protein sequence ID" value="KTR07651.1"/>
    <property type="molecule type" value="Genomic_DNA"/>
</dbReference>
<evidence type="ECO:0000313" key="4">
    <source>
        <dbReference type="Proteomes" id="UP000078529"/>
    </source>
</evidence>
<feature type="domain" description="Zinc-ribbon" evidence="2">
    <location>
        <begin position="3"/>
        <end position="96"/>
    </location>
</feature>
<dbReference type="Pfam" id="PF15887">
    <property type="entry name" value="Peptidase_Mx"/>
    <property type="match status" value="1"/>
</dbReference>
<dbReference type="RefSeq" id="WP_058598894.1">
    <property type="nucleotide sequence ID" value="NZ_LDQA01000009.1"/>
</dbReference>
<dbReference type="InterPro" id="IPR031321">
    <property type="entry name" value="UCP012641"/>
</dbReference>
<accession>A0A175RVY7</accession>
<evidence type="ECO:0000256" key="1">
    <source>
        <dbReference type="SAM" id="MobiDB-lite"/>
    </source>
</evidence>
<dbReference type="InterPro" id="IPR011201">
    <property type="entry name" value="Zinc-ribbon_6_bact"/>
</dbReference>
<evidence type="ECO:0000259" key="2">
    <source>
        <dbReference type="Pfam" id="PF10005"/>
    </source>
</evidence>
<evidence type="ECO:0000313" key="3">
    <source>
        <dbReference type="EMBL" id="KTR07651.1"/>
    </source>
</evidence>
<comment type="caution">
    <text evidence="3">The sequence shown here is derived from an EMBL/GenBank/DDBJ whole genome shotgun (WGS) entry which is preliminary data.</text>
</comment>
<sequence>MKLFSCPSCDQVVFFNNVVCERCGHALGYEPRSNRVLALEAADDGWLSVGRGSDGSHWRYCDNYQYGVCNWLVPADSGERMCVADRHNLMVPDLSNPDNQALWAKMEAAKHRLFYTLLRLNLPLYTRDEHPEGLGFKFLADDPATGQKVMTGHDEGIITVALAEADDAEREQRRTAMGEPYRTLLGHFRHEVGHWYWDILVRDGNLLDACRAVFGDDREDYGQALQNHYNNGPKLNWQDEYVSAYAGSHAWEDFAETWAHYLHIIDTLEVGGSYGIAIQPRLDRDGILTTDLNVKVYDPSTTMEEIADAWLALSQALNSMNRAMGLPDLYPFVLSPTVVGKLGFIHDLVHGRVGQNSSAGETKGLSEAAEAMGRQSNAANEPQAAPEPQALAAAG</sequence>
<protein>
    <recommendedName>
        <fullName evidence="2">Zinc-ribbon domain-containing protein</fullName>
    </recommendedName>
</protein>
<dbReference type="AlphaFoldDB" id="A0A175RVY7"/>
<reference evidence="3 4" key="1">
    <citation type="journal article" date="2016" name="Front. Microbiol.">
        <title>Genomic Resource of Rice Seed Associated Bacteria.</title>
        <authorList>
            <person name="Midha S."/>
            <person name="Bansal K."/>
            <person name="Sharma S."/>
            <person name="Kumar N."/>
            <person name="Patil P.P."/>
            <person name="Chaudhry V."/>
            <person name="Patil P.B."/>
        </authorList>
    </citation>
    <scope>NUCLEOTIDE SEQUENCE [LARGE SCALE GENOMIC DNA]</scope>
    <source>
        <strain evidence="3 4">NS365</strain>
    </source>
</reference>
<feature type="compositionally biased region" description="Low complexity" evidence="1">
    <location>
        <begin position="377"/>
        <end position="395"/>
    </location>
</feature>
<dbReference type="PIRSF" id="PIRSF012641">
    <property type="entry name" value="UCP012641"/>
    <property type="match status" value="1"/>
</dbReference>
<dbReference type="Proteomes" id="UP000078529">
    <property type="component" value="Unassembled WGS sequence"/>
</dbReference>
<gene>
    <name evidence="3" type="ORF">NS365_03580</name>
</gene>
<organism evidence="3 4">
    <name type="scientific">Aureimonas ureilytica</name>
    <dbReference type="NCBI Taxonomy" id="401562"/>
    <lineage>
        <taxon>Bacteria</taxon>
        <taxon>Pseudomonadati</taxon>
        <taxon>Pseudomonadota</taxon>
        <taxon>Alphaproteobacteria</taxon>
        <taxon>Hyphomicrobiales</taxon>
        <taxon>Aurantimonadaceae</taxon>
        <taxon>Aureimonas</taxon>
    </lineage>
</organism>
<feature type="region of interest" description="Disordered" evidence="1">
    <location>
        <begin position="355"/>
        <end position="395"/>
    </location>
</feature>
<name>A0A175RVY7_9HYPH</name>
<dbReference type="Gene3D" id="3.40.390.70">
    <property type="match status" value="1"/>
</dbReference>
<keyword evidence="4" id="KW-1185">Reference proteome</keyword>
<dbReference type="Pfam" id="PF10005">
    <property type="entry name" value="Zn_ribbon_DZR_6"/>
    <property type="match status" value="1"/>
</dbReference>